<dbReference type="EMBL" id="JAAVNE010000040">
    <property type="protein sequence ID" value="NKC33197.1"/>
    <property type="molecule type" value="Genomic_DNA"/>
</dbReference>
<evidence type="ECO:0000313" key="8">
    <source>
        <dbReference type="EMBL" id="NKC33197.1"/>
    </source>
</evidence>
<keyword evidence="2" id="KW-1003">Cell membrane</keyword>
<keyword evidence="8" id="KW-0131">Cell cycle</keyword>
<keyword evidence="9" id="KW-1185">Reference proteome</keyword>
<name>A0ABX1E7N4_9PROT</name>
<keyword evidence="8" id="KW-0132">Cell division</keyword>
<feature type="non-terminal residue" evidence="8">
    <location>
        <position position="203"/>
    </location>
</feature>
<dbReference type="InterPro" id="IPR025199">
    <property type="entry name" value="FtsK_4TM"/>
</dbReference>
<evidence type="ECO:0000256" key="4">
    <source>
        <dbReference type="ARBA" id="ARBA00022989"/>
    </source>
</evidence>
<feature type="transmembrane region" description="Helical" evidence="6">
    <location>
        <begin position="81"/>
        <end position="100"/>
    </location>
</feature>
<feature type="transmembrane region" description="Helical" evidence="6">
    <location>
        <begin position="112"/>
        <end position="131"/>
    </location>
</feature>
<reference evidence="8 9" key="1">
    <citation type="submission" date="2020-03" db="EMBL/GenBank/DDBJ databases">
        <title>Roseomonas selenitidurans sp. nov. isolated from urban soil.</title>
        <authorList>
            <person name="Liu H."/>
        </authorList>
    </citation>
    <scope>NUCLEOTIDE SEQUENCE [LARGE SCALE GENOMIC DNA]</scope>
    <source>
        <strain evidence="8 9">BU-1</strain>
    </source>
</reference>
<evidence type="ECO:0000256" key="1">
    <source>
        <dbReference type="ARBA" id="ARBA00004651"/>
    </source>
</evidence>
<proteinExistence type="predicted"/>
<comment type="subcellular location">
    <subcellularLocation>
        <location evidence="1">Cell membrane</location>
        <topology evidence="1">Multi-pass membrane protein</topology>
    </subcellularLocation>
</comment>
<protein>
    <submittedName>
        <fullName evidence="8">Cell division protein FtsK</fullName>
    </submittedName>
</protein>
<evidence type="ECO:0000256" key="5">
    <source>
        <dbReference type="ARBA" id="ARBA00023136"/>
    </source>
</evidence>
<gene>
    <name evidence="8" type="ORF">HEQ75_20205</name>
</gene>
<evidence type="ECO:0000313" key="9">
    <source>
        <dbReference type="Proteomes" id="UP000787635"/>
    </source>
</evidence>
<sequence length="203" mass="20357">MSDRLAAAGRRFASPAVKAALRRRLAELLALLLVLAGLVLGVALATYDPGDPSFSTATAQLTTNLAGPIGAHGADLLLQGFGHAAWLIVACLMTWAWRLATQKGLAPFPLRLACLLATLPLLAGTLMLLPLPAGAPAAAGPGGAAGPAVAEATTHLLRDWFGPVGAGVAHLVLAALTALLGFVALGLSLGEWRRAGAVAGSAA</sequence>
<dbReference type="Pfam" id="PF13491">
    <property type="entry name" value="FtsK_4TM"/>
    <property type="match status" value="1"/>
</dbReference>
<dbReference type="GO" id="GO:0051301">
    <property type="term" value="P:cell division"/>
    <property type="evidence" value="ECO:0007669"/>
    <property type="project" value="UniProtKB-KW"/>
</dbReference>
<evidence type="ECO:0000256" key="6">
    <source>
        <dbReference type="SAM" id="Phobius"/>
    </source>
</evidence>
<keyword evidence="5 6" id="KW-0472">Membrane</keyword>
<dbReference type="Proteomes" id="UP000787635">
    <property type="component" value="Unassembled WGS sequence"/>
</dbReference>
<dbReference type="RefSeq" id="WP_209318673.1">
    <property type="nucleotide sequence ID" value="NZ_JAAVNE010000040.1"/>
</dbReference>
<evidence type="ECO:0000256" key="2">
    <source>
        <dbReference type="ARBA" id="ARBA00022475"/>
    </source>
</evidence>
<keyword evidence="4 6" id="KW-1133">Transmembrane helix</keyword>
<evidence type="ECO:0000256" key="3">
    <source>
        <dbReference type="ARBA" id="ARBA00022692"/>
    </source>
</evidence>
<accession>A0ABX1E7N4</accession>
<feature type="transmembrane region" description="Helical" evidence="6">
    <location>
        <begin position="164"/>
        <end position="187"/>
    </location>
</feature>
<organism evidence="8 9">
    <name type="scientific">Falsiroseomonas selenitidurans</name>
    <dbReference type="NCBI Taxonomy" id="2716335"/>
    <lineage>
        <taxon>Bacteria</taxon>
        <taxon>Pseudomonadati</taxon>
        <taxon>Pseudomonadota</taxon>
        <taxon>Alphaproteobacteria</taxon>
        <taxon>Acetobacterales</taxon>
        <taxon>Roseomonadaceae</taxon>
        <taxon>Falsiroseomonas</taxon>
    </lineage>
</organism>
<evidence type="ECO:0000259" key="7">
    <source>
        <dbReference type="Pfam" id="PF13491"/>
    </source>
</evidence>
<comment type="caution">
    <text evidence="8">The sequence shown here is derived from an EMBL/GenBank/DDBJ whole genome shotgun (WGS) entry which is preliminary data.</text>
</comment>
<feature type="domain" description="DNA translocase FtsK 4TM region" evidence="7">
    <location>
        <begin position="22"/>
        <end position="180"/>
    </location>
</feature>
<keyword evidence="3 6" id="KW-0812">Transmembrane</keyword>